<dbReference type="GO" id="GO:0003676">
    <property type="term" value="F:nucleic acid binding"/>
    <property type="evidence" value="ECO:0007669"/>
    <property type="project" value="InterPro"/>
</dbReference>
<feature type="domain" description="Integrase catalytic" evidence="1">
    <location>
        <begin position="107"/>
        <end position="267"/>
    </location>
</feature>
<reference evidence="3" key="1">
    <citation type="journal article" date="2019" name="Plant Biotechnol. J.">
        <title>Genome sequencing of the Australian wild diploid species Gossypium australe highlights disease resistance and delayed gland morphogenesis.</title>
        <authorList>
            <person name="Cai Y."/>
            <person name="Cai X."/>
            <person name="Wang Q."/>
            <person name="Wang P."/>
            <person name="Zhang Y."/>
            <person name="Cai C."/>
            <person name="Xu Y."/>
            <person name="Wang K."/>
            <person name="Zhou Z."/>
            <person name="Wang C."/>
            <person name="Geng S."/>
            <person name="Li B."/>
            <person name="Dong Q."/>
            <person name="Hou Y."/>
            <person name="Wang H."/>
            <person name="Ai P."/>
            <person name="Liu Z."/>
            <person name="Yi F."/>
            <person name="Sun M."/>
            <person name="An G."/>
            <person name="Cheng J."/>
            <person name="Zhang Y."/>
            <person name="Shi Q."/>
            <person name="Xie Y."/>
            <person name="Shi X."/>
            <person name="Chang Y."/>
            <person name="Huang F."/>
            <person name="Chen Y."/>
            <person name="Hong S."/>
            <person name="Mi L."/>
            <person name="Sun Q."/>
            <person name="Zhang L."/>
            <person name="Zhou B."/>
            <person name="Peng R."/>
            <person name="Zhang X."/>
            <person name="Liu F."/>
        </authorList>
    </citation>
    <scope>NUCLEOTIDE SEQUENCE [LARGE SCALE GENOMIC DNA]</scope>
    <source>
        <strain evidence="3">cv. PA1801</strain>
    </source>
</reference>
<dbReference type="InterPro" id="IPR012337">
    <property type="entry name" value="RNaseH-like_sf"/>
</dbReference>
<dbReference type="GO" id="GO:0015074">
    <property type="term" value="P:DNA integration"/>
    <property type="evidence" value="ECO:0007669"/>
    <property type="project" value="InterPro"/>
</dbReference>
<comment type="caution">
    <text evidence="2">The sequence shown here is derived from an EMBL/GenBank/DDBJ whole genome shotgun (WGS) entry which is preliminary data.</text>
</comment>
<dbReference type="PROSITE" id="PS50994">
    <property type="entry name" value="INTEGRASE"/>
    <property type="match status" value="1"/>
</dbReference>
<proteinExistence type="predicted"/>
<protein>
    <submittedName>
        <fullName evidence="2">DNA/RNA polymerases superfamily protein</fullName>
    </submittedName>
</protein>
<accession>A0A5B6WRM0</accession>
<dbReference type="InterPro" id="IPR036397">
    <property type="entry name" value="RNaseH_sf"/>
</dbReference>
<evidence type="ECO:0000313" key="3">
    <source>
        <dbReference type="Proteomes" id="UP000325315"/>
    </source>
</evidence>
<dbReference type="Gene3D" id="3.30.420.10">
    <property type="entry name" value="Ribonuclease H-like superfamily/Ribonuclease H"/>
    <property type="match status" value="1"/>
</dbReference>
<dbReference type="OrthoDB" id="1001619at2759"/>
<dbReference type="EMBL" id="SMMG02000002">
    <property type="protein sequence ID" value="KAA3484549.1"/>
    <property type="molecule type" value="Genomic_DNA"/>
</dbReference>
<gene>
    <name evidence="2" type="ORF">EPI10_006625</name>
</gene>
<evidence type="ECO:0000313" key="2">
    <source>
        <dbReference type="EMBL" id="KAA3484549.1"/>
    </source>
</evidence>
<dbReference type="PANTHER" id="PTHR45835">
    <property type="entry name" value="YALI0A06105P"/>
    <property type="match status" value="1"/>
</dbReference>
<keyword evidence="3" id="KW-1185">Reference proteome</keyword>
<name>A0A5B6WRM0_9ROSI</name>
<dbReference type="Proteomes" id="UP000325315">
    <property type="component" value="Unassembled WGS sequence"/>
</dbReference>
<dbReference type="Gene3D" id="1.10.340.70">
    <property type="match status" value="1"/>
</dbReference>
<sequence>MNTRLLLSNNGSILAKLKAKPIFIQQICEAQKCDTEILQCELNSDSDYQIGADDYLMFRNRICIPKNSELIQKILHEAHSGCLSIHLGSTKMYSDLKQLYETRHFLVCIEPVFIPKWKWDRVTIDFISGLPLSLKKKDAIWVVVDLLIESAHFILVRIDYSPDRSAKLYIAEIVRLHGVPRSEIYIAILEEIARSSGYEVKFSTAFHPQTDGQSERVIQILEDMLRCCVLEFEGNWEKILPLVEFAYNNSFQSSIKMAPYEALYGGKCRTPLYWTELSEKKSHRVNLTRETEEKVKAIRDNLKAASDRQKSYADL</sequence>
<evidence type="ECO:0000259" key="1">
    <source>
        <dbReference type="PROSITE" id="PS50994"/>
    </source>
</evidence>
<dbReference type="SUPFAM" id="SSF53098">
    <property type="entry name" value="Ribonuclease H-like"/>
    <property type="match status" value="1"/>
</dbReference>
<dbReference type="InterPro" id="IPR001584">
    <property type="entry name" value="Integrase_cat-core"/>
</dbReference>
<dbReference type="AlphaFoldDB" id="A0A5B6WRM0"/>
<dbReference type="PANTHER" id="PTHR45835:SF99">
    <property type="entry name" value="CHROMO DOMAIN-CONTAINING PROTEIN-RELATED"/>
    <property type="match status" value="1"/>
</dbReference>
<organism evidence="2 3">
    <name type="scientific">Gossypium australe</name>
    <dbReference type="NCBI Taxonomy" id="47621"/>
    <lineage>
        <taxon>Eukaryota</taxon>
        <taxon>Viridiplantae</taxon>
        <taxon>Streptophyta</taxon>
        <taxon>Embryophyta</taxon>
        <taxon>Tracheophyta</taxon>
        <taxon>Spermatophyta</taxon>
        <taxon>Magnoliopsida</taxon>
        <taxon>eudicotyledons</taxon>
        <taxon>Gunneridae</taxon>
        <taxon>Pentapetalae</taxon>
        <taxon>rosids</taxon>
        <taxon>malvids</taxon>
        <taxon>Malvales</taxon>
        <taxon>Malvaceae</taxon>
        <taxon>Malvoideae</taxon>
        <taxon>Gossypium</taxon>
    </lineage>
</organism>